<dbReference type="HOGENOM" id="CLU_1413047_0_0_9"/>
<comment type="caution">
    <text evidence="1">The sequence shown here is derived from an EMBL/GenBank/DDBJ whole genome shotgun (WGS) entry which is preliminary data.</text>
</comment>
<organism evidence="1 2">
    <name type="scientific">Coprobacillus cateniformis</name>
    <dbReference type="NCBI Taxonomy" id="100884"/>
    <lineage>
        <taxon>Bacteria</taxon>
        <taxon>Bacillati</taxon>
        <taxon>Bacillota</taxon>
        <taxon>Erysipelotrichia</taxon>
        <taxon>Erysipelotrichales</taxon>
        <taxon>Coprobacillaceae</taxon>
        <taxon>Coprobacillus</taxon>
    </lineage>
</organism>
<name>E7G8B1_9FIRM</name>
<protein>
    <submittedName>
        <fullName evidence="1">Uncharacterized protein</fullName>
    </submittedName>
</protein>
<evidence type="ECO:0000313" key="1">
    <source>
        <dbReference type="EMBL" id="EFW05728.1"/>
    </source>
</evidence>
<proteinExistence type="predicted"/>
<keyword evidence="2" id="KW-1185">Reference proteome</keyword>
<dbReference type="eggNOG" id="ENOG5032V3G">
    <property type="taxonomic scope" value="Bacteria"/>
</dbReference>
<dbReference type="EMBL" id="ADKX01000016">
    <property type="protein sequence ID" value="EFW05728.1"/>
    <property type="molecule type" value="Genomic_DNA"/>
</dbReference>
<reference evidence="1 2" key="1">
    <citation type="submission" date="2010-12" db="EMBL/GenBank/DDBJ databases">
        <title>The Genome Sequence of Coprobacillus sp. strain 29_1.</title>
        <authorList>
            <consortium name="The Broad Institute Genome Sequencing Platform"/>
            <person name="Earl A."/>
            <person name="Ward D."/>
            <person name="Feldgarden M."/>
            <person name="Gevers D."/>
            <person name="Daigneault M."/>
            <person name="Sibley C.D."/>
            <person name="White A."/>
            <person name="Strauss J."/>
            <person name="Allen-Vercoe E."/>
            <person name="Young S.K."/>
            <person name="Zeng Q."/>
            <person name="Gargeya S."/>
            <person name="Fitzgerald M."/>
            <person name="Haas B."/>
            <person name="Abouelleil A."/>
            <person name="Alvarado L."/>
            <person name="Arachchi H.M."/>
            <person name="Berlin A."/>
            <person name="Brown A."/>
            <person name="Chapman S.B."/>
            <person name="Chen Z."/>
            <person name="Dunbar C."/>
            <person name="Freedman E."/>
            <person name="Gearin G."/>
            <person name="Gellesch M."/>
            <person name="Goldberg J."/>
            <person name="Griggs A."/>
            <person name="Gujja S."/>
            <person name="Heilman E."/>
            <person name="Heiman D."/>
            <person name="Howarth C."/>
            <person name="Larson L."/>
            <person name="Lui A."/>
            <person name="MacDonald P.J.P."/>
            <person name="Mehta T."/>
            <person name="Montmayeur A."/>
            <person name="Murphy C."/>
            <person name="Neiman D."/>
            <person name="Pearson M."/>
            <person name="Priest M."/>
            <person name="Roberts A."/>
            <person name="Saif S."/>
            <person name="Shea T."/>
            <person name="Shenoy N."/>
            <person name="Sisk P."/>
            <person name="Stolte C."/>
            <person name="Sykes S."/>
            <person name="White J."/>
            <person name="Yandava C."/>
            <person name="Nusbaum C."/>
            <person name="Birren B."/>
        </authorList>
    </citation>
    <scope>NUCLEOTIDE SEQUENCE [LARGE SCALE GENOMIC DNA]</scope>
    <source>
        <strain evidence="1 2">29_1</strain>
    </source>
</reference>
<gene>
    <name evidence="1" type="ORF">HMPREF9488_00999</name>
</gene>
<dbReference type="Proteomes" id="UP000003157">
    <property type="component" value="Unassembled WGS sequence"/>
</dbReference>
<evidence type="ECO:0000313" key="2">
    <source>
        <dbReference type="Proteomes" id="UP000003157"/>
    </source>
</evidence>
<sequence length="195" mass="23687">MKYRGLFMFLVNMVYDDEELLEPYEWQDDDCYEEFHYLPIYRVSQEQLHDFIYCQMVLEGIEDSIFVVGDGQYSVVIETRDQNIRRRGTVLLSQRTIINEIIKTVGYTHFEYRILEEAYEKEFGLTRQERMRKICIEEVIDEIFVVHYELFLELCEQLNIHEEGPSEQYLALKHKIEKGYSSLHELLYRELIQKR</sequence>
<dbReference type="AlphaFoldDB" id="E7G8B1"/>
<accession>E7G8B1</accession>
<dbReference type="STRING" id="100884.GCA_000269565_02846"/>